<name>A0ACB5R8P2_9CLOT</name>
<comment type="caution">
    <text evidence="1">The sequence shown here is derived from an EMBL/GenBank/DDBJ whole genome shotgun (WGS) entry which is preliminary data.</text>
</comment>
<dbReference type="Proteomes" id="UP001058074">
    <property type="component" value="Unassembled WGS sequence"/>
</dbReference>
<protein>
    <submittedName>
        <fullName evidence="1">Uncharacterized protein</fullName>
    </submittedName>
</protein>
<proteinExistence type="predicted"/>
<evidence type="ECO:0000313" key="1">
    <source>
        <dbReference type="EMBL" id="GKX65470.1"/>
    </source>
</evidence>
<sequence>MSLNIERSKDGYKILQVEIDGKKQYIGSKYNHAREIESFISSFEQFTDKDNYIVFGLSFGEHIEKLLQLTQNESKILIVEINEELINYCKEDEHISKIINNPRITIAQTEEEVKKFFREYINQMNVNNTQIAYYCKYDRAYKDNLAYIYAIIKSEAERIMADRNTSIFFGEDWFESLLANLKYMAQGTPANDFYEKYKNKPAIIVSAGPSLNKNIGKLKGVENALIISGGRTLKPLLEENIEPTCLCVIDPGEVSYKLVDGAIGNVKCPLVFYDGTNPKVVKEHKGDKIFSTNNKFINDIWKEDIITLSGGGSVAHVMTIFAAYMGCNPIVFIGQDLAYTGEKGHADIAKNKWQNMTFNDYKKDNDIYVDDIYGNKVRTSLTLNGYRLALEEIIEAFSDTRFINATEGGANIKGAENKTLEEALSELDKEPIVTMEKFLRNENRKKDIINKLEKTLEIFKECILLCNKGRRILGDFKTNYYLKNQNKLSYNIEQLDKIDNKIREGIASITLIDTILFNTMFDIENKSEFIITSSDNKEEIFNKNINKNEAIYSGLKSVIEKCYEKVEKTIMEMKEE</sequence>
<dbReference type="EMBL" id="BROD01000001">
    <property type="protein sequence ID" value="GKX65470.1"/>
    <property type="molecule type" value="Genomic_DNA"/>
</dbReference>
<evidence type="ECO:0000313" key="2">
    <source>
        <dbReference type="Proteomes" id="UP001058074"/>
    </source>
</evidence>
<accession>A0ACB5R8P2</accession>
<gene>
    <name evidence="1" type="ORF">rsdtw13_07280</name>
</gene>
<organism evidence="1 2">
    <name type="scientific">Inconstantimicrobium mannanitabidum</name>
    <dbReference type="NCBI Taxonomy" id="1604901"/>
    <lineage>
        <taxon>Bacteria</taxon>
        <taxon>Bacillati</taxon>
        <taxon>Bacillota</taxon>
        <taxon>Clostridia</taxon>
        <taxon>Eubacteriales</taxon>
        <taxon>Clostridiaceae</taxon>
        <taxon>Inconstantimicrobium</taxon>
    </lineage>
</organism>
<keyword evidence="2" id="KW-1185">Reference proteome</keyword>
<reference evidence="1" key="1">
    <citation type="journal article" date="2025" name="Int. J. Syst. Evol. Microbiol.">
        <title>Inconstantimicrobium mannanitabidum sp. nov., a novel member of the family Clostridiaceae isolated from anoxic soil under the treatment of reductive soil disinfestation.</title>
        <authorList>
            <person name="Ueki A."/>
            <person name="Tonouchi A."/>
            <person name="Honma S."/>
            <person name="Kaku N."/>
            <person name="Ueki K."/>
        </authorList>
    </citation>
    <scope>NUCLEOTIDE SEQUENCE</scope>
    <source>
        <strain evidence="1">TW13</strain>
    </source>
</reference>